<dbReference type="RefSeq" id="XP_068349053.1">
    <property type="nucleotide sequence ID" value="XM_068511748.1"/>
</dbReference>
<evidence type="ECO:0000256" key="1">
    <source>
        <dbReference type="SAM" id="MobiDB-lite"/>
    </source>
</evidence>
<name>A0A1J4JFA3_9EUKA</name>
<dbReference type="AlphaFoldDB" id="A0A1J4JFA3"/>
<feature type="region of interest" description="Disordered" evidence="1">
    <location>
        <begin position="287"/>
        <end position="317"/>
    </location>
</feature>
<dbReference type="VEuPathDB" id="TrichDB:TRFO_37966"/>
<proteinExistence type="predicted"/>
<dbReference type="GeneID" id="94846452"/>
<comment type="caution">
    <text evidence="2">The sequence shown here is derived from an EMBL/GenBank/DDBJ whole genome shotgun (WGS) entry which is preliminary data.</text>
</comment>
<sequence length="347" mass="40614">MILNGLVDRLSNFSIEMSDFPNQDFDDDLSVNTPYHELIARKNEYIENLEFDKAENISKILKQRKVIDYSDALESAEDYIWNKIDELYELYKANCDAALAEIEREEFEIRINADNTFQEMQMRHIDELIRLEKAYALEIMKAKARPVTKQIEYINQAKRYAKADNFKDANLFRIKGKDAFIEEHRIRRQQIDEKFNIIKKQYFERHKNELVILGDKLKTSLKQKNHVLEGTLNNFLKQFKVSVIAEHKRTIEKLTSQFSGKEIKKVLSNSINQLVYDKMKSVSGIDLNPYSPSPNVQKTSSPRKQNSPSSKIDNSGSMIYENQEDEIFADIPDNEAILDEIYGDQYI</sequence>
<feature type="compositionally biased region" description="Polar residues" evidence="1">
    <location>
        <begin position="293"/>
        <end position="317"/>
    </location>
</feature>
<evidence type="ECO:0000313" key="2">
    <source>
        <dbReference type="EMBL" id="OHS95916.1"/>
    </source>
</evidence>
<dbReference type="Proteomes" id="UP000179807">
    <property type="component" value="Unassembled WGS sequence"/>
</dbReference>
<evidence type="ECO:0000313" key="3">
    <source>
        <dbReference type="Proteomes" id="UP000179807"/>
    </source>
</evidence>
<gene>
    <name evidence="2" type="ORF">TRFO_37966</name>
</gene>
<protein>
    <submittedName>
        <fullName evidence="2">Uncharacterized protein</fullName>
    </submittedName>
</protein>
<reference evidence="2" key="1">
    <citation type="submission" date="2016-10" db="EMBL/GenBank/DDBJ databases">
        <authorList>
            <person name="Benchimol M."/>
            <person name="Almeida L.G."/>
            <person name="Vasconcelos A.T."/>
            <person name="Perreira-Neves A."/>
            <person name="Rosa I.A."/>
            <person name="Tasca T."/>
            <person name="Bogo M.R."/>
            <person name="de Souza W."/>
        </authorList>
    </citation>
    <scope>NUCLEOTIDE SEQUENCE [LARGE SCALE GENOMIC DNA]</scope>
    <source>
        <strain evidence="2">K</strain>
    </source>
</reference>
<dbReference type="OrthoDB" id="10687481at2759"/>
<accession>A0A1J4JFA3</accession>
<keyword evidence="3" id="KW-1185">Reference proteome</keyword>
<organism evidence="2 3">
    <name type="scientific">Tritrichomonas foetus</name>
    <dbReference type="NCBI Taxonomy" id="1144522"/>
    <lineage>
        <taxon>Eukaryota</taxon>
        <taxon>Metamonada</taxon>
        <taxon>Parabasalia</taxon>
        <taxon>Tritrichomonadida</taxon>
        <taxon>Tritrichomonadidae</taxon>
        <taxon>Tritrichomonas</taxon>
    </lineage>
</organism>
<dbReference type="EMBL" id="MLAK01001213">
    <property type="protein sequence ID" value="OHS95916.1"/>
    <property type="molecule type" value="Genomic_DNA"/>
</dbReference>